<dbReference type="SUPFAM" id="SSF46689">
    <property type="entry name" value="Homeodomain-like"/>
    <property type="match status" value="1"/>
</dbReference>
<dbReference type="InterPro" id="IPR000281">
    <property type="entry name" value="HTH_RpiR"/>
</dbReference>
<dbReference type="GO" id="GO:0003700">
    <property type="term" value="F:DNA-binding transcription factor activity"/>
    <property type="evidence" value="ECO:0007669"/>
    <property type="project" value="InterPro"/>
</dbReference>
<feature type="domain" description="HTH rpiR-type" evidence="1">
    <location>
        <begin position="7"/>
        <end position="83"/>
    </location>
</feature>
<dbReference type="InterPro" id="IPR047640">
    <property type="entry name" value="RpiR-like"/>
</dbReference>
<sequence length="272" mass="28528">MTTVPAPGIGERIDASYADLTPQEKRAADFILANLGDLAIYTATELATHSGVSKATVSRFFRRLGFENAGAVREHVRAARSTGAPIAGGSASGHLERELANLTATLRCLDLAEPARILAEARSVLVVGFRNSYPVALHLRQQLAQARPGVALAPQPGQSLGEELASLGGDDAVVLVGFRRRPESFARVTAGVRESGASLVLIGDAGARRHAASAHFIECPLDTGLPFDSYATAMSVVSLLAAAVLARTGRAGRERIARIGARYAELAEIEAP</sequence>
<dbReference type="AlphaFoldDB" id="A0A7L5AFT8"/>
<dbReference type="GO" id="GO:0003677">
    <property type="term" value="F:DNA binding"/>
    <property type="evidence" value="ECO:0007669"/>
    <property type="project" value="InterPro"/>
</dbReference>
<dbReference type="InterPro" id="IPR009057">
    <property type="entry name" value="Homeodomain-like_sf"/>
</dbReference>
<dbReference type="GO" id="GO:0097367">
    <property type="term" value="F:carbohydrate derivative binding"/>
    <property type="evidence" value="ECO:0007669"/>
    <property type="project" value="InterPro"/>
</dbReference>
<dbReference type="PROSITE" id="PS51071">
    <property type="entry name" value="HTH_RPIR"/>
    <property type="match status" value="1"/>
</dbReference>
<dbReference type="GO" id="GO:1901135">
    <property type="term" value="P:carbohydrate derivative metabolic process"/>
    <property type="evidence" value="ECO:0007669"/>
    <property type="project" value="InterPro"/>
</dbReference>
<organism evidence="2 3">
    <name type="scientific">Marisediminicola antarctica</name>
    <dbReference type="NCBI Taxonomy" id="674079"/>
    <lineage>
        <taxon>Bacteria</taxon>
        <taxon>Bacillati</taxon>
        <taxon>Actinomycetota</taxon>
        <taxon>Actinomycetes</taxon>
        <taxon>Micrococcales</taxon>
        <taxon>Microbacteriaceae</taxon>
        <taxon>Marisediminicola</taxon>
    </lineage>
</organism>
<dbReference type="KEGG" id="mant:BHD05_06515"/>
<dbReference type="Proteomes" id="UP000464507">
    <property type="component" value="Chromosome"/>
</dbReference>
<dbReference type="RefSeq" id="WP_161885709.1">
    <property type="nucleotide sequence ID" value="NZ_CP017146.1"/>
</dbReference>
<proteinExistence type="predicted"/>
<dbReference type="EMBL" id="CP017146">
    <property type="protein sequence ID" value="QHO69348.1"/>
    <property type="molecule type" value="Genomic_DNA"/>
</dbReference>
<name>A0A7L5AFT8_9MICO</name>
<dbReference type="Pfam" id="PF01418">
    <property type="entry name" value="HTH_6"/>
    <property type="match status" value="1"/>
</dbReference>
<dbReference type="PANTHER" id="PTHR30514:SF18">
    <property type="entry name" value="RPIR-FAMILY TRANSCRIPTIONAL REGULATOR"/>
    <property type="match status" value="1"/>
</dbReference>
<gene>
    <name evidence="2" type="ORF">BHD05_06515</name>
</gene>
<dbReference type="InterPro" id="IPR036388">
    <property type="entry name" value="WH-like_DNA-bd_sf"/>
</dbReference>
<dbReference type="PANTHER" id="PTHR30514">
    <property type="entry name" value="GLUCOKINASE"/>
    <property type="match status" value="1"/>
</dbReference>
<dbReference type="OrthoDB" id="3237351at2"/>
<evidence type="ECO:0000313" key="3">
    <source>
        <dbReference type="Proteomes" id="UP000464507"/>
    </source>
</evidence>
<evidence type="ECO:0000313" key="2">
    <source>
        <dbReference type="EMBL" id="QHO69348.1"/>
    </source>
</evidence>
<protein>
    <recommendedName>
        <fullName evidence="1">HTH rpiR-type domain-containing protein</fullName>
    </recommendedName>
</protein>
<reference evidence="2 3" key="1">
    <citation type="submission" date="2016-09" db="EMBL/GenBank/DDBJ databases">
        <title>Complete genome sequence of microbes from the polar regions.</title>
        <authorList>
            <person name="Liao L."/>
            <person name="Chen B."/>
        </authorList>
    </citation>
    <scope>NUCLEOTIDE SEQUENCE [LARGE SCALE GENOMIC DNA]</scope>
    <source>
        <strain evidence="2 3">ZS314</strain>
    </source>
</reference>
<dbReference type="SUPFAM" id="SSF53697">
    <property type="entry name" value="SIS domain"/>
    <property type="match status" value="1"/>
</dbReference>
<dbReference type="InterPro" id="IPR001347">
    <property type="entry name" value="SIS_dom"/>
</dbReference>
<accession>A0A7L5AFT8</accession>
<dbReference type="InterPro" id="IPR046348">
    <property type="entry name" value="SIS_dom_sf"/>
</dbReference>
<evidence type="ECO:0000259" key="1">
    <source>
        <dbReference type="PROSITE" id="PS51071"/>
    </source>
</evidence>
<keyword evidence="3" id="KW-1185">Reference proteome</keyword>
<dbReference type="Gene3D" id="3.40.50.10490">
    <property type="entry name" value="Glucose-6-phosphate isomerase like protein, domain 1"/>
    <property type="match status" value="1"/>
</dbReference>
<dbReference type="Pfam" id="PF01380">
    <property type="entry name" value="SIS"/>
    <property type="match status" value="1"/>
</dbReference>
<dbReference type="Gene3D" id="1.10.10.10">
    <property type="entry name" value="Winged helix-like DNA-binding domain superfamily/Winged helix DNA-binding domain"/>
    <property type="match status" value="1"/>
</dbReference>